<evidence type="ECO:0000313" key="3">
    <source>
        <dbReference type="Proteomes" id="UP000030460"/>
    </source>
</evidence>
<organism evidence="2 3">
    <name type="scientific">Paraburkholderia sacchari</name>
    <dbReference type="NCBI Taxonomy" id="159450"/>
    <lineage>
        <taxon>Bacteria</taxon>
        <taxon>Pseudomonadati</taxon>
        <taxon>Pseudomonadota</taxon>
        <taxon>Betaproteobacteria</taxon>
        <taxon>Burkholderiales</taxon>
        <taxon>Burkholderiaceae</taxon>
        <taxon>Paraburkholderia</taxon>
    </lineage>
</organism>
<feature type="transmembrane region" description="Helical" evidence="1">
    <location>
        <begin position="12"/>
        <end position="30"/>
    </location>
</feature>
<reference evidence="2" key="2">
    <citation type="submission" date="2020-04" db="EMBL/GenBank/DDBJ databases">
        <authorList>
            <person name="Alexandrino P."/>
            <person name="Mendonca T."/>
            <person name="Guaman L."/>
            <person name="Cherix J."/>
            <person name="Lozano-Sakalauskas G."/>
            <person name="Fujita A."/>
            <person name="Filho E.R."/>
            <person name="Long P."/>
            <person name="Padilla G."/>
            <person name="Taciro M.K."/>
            <person name="Gomez J.G."/>
            <person name="Silva L.F."/>
            <person name="Torres M."/>
        </authorList>
    </citation>
    <scope>NUCLEOTIDE SEQUENCE</scope>
    <source>
        <strain evidence="2">LMG 19450</strain>
    </source>
</reference>
<dbReference type="AlphaFoldDB" id="A0A8T6ZH77"/>
<evidence type="ECO:0000313" key="2">
    <source>
        <dbReference type="EMBL" id="NLP64108.1"/>
    </source>
</evidence>
<keyword evidence="1" id="KW-0812">Transmembrane</keyword>
<dbReference type="OrthoDB" id="9111807at2"/>
<keyword evidence="1" id="KW-1133">Transmembrane helix</keyword>
<protein>
    <submittedName>
        <fullName evidence="2">Uncharacterized protein</fullName>
    </submittedName>
</protein>
<dbReference type="Proteomes" id="UP000030460">
    <property type="component" value="Unassembled WGS sequence"/>
</dbReference>
<name>A0A8T6ZH77_9BURK</name>
<sequence>MDILLSDQGFAIPLAILCTAIVLLTPSLEAPPRRAMARRRSYAVAAIMPCSSFVMIGLIYLIVRFVFD</sequence>
<dbReference type="EMBL" id="JTDB02000007">
    <property type="protein sequence ID" value="NLP64108.1"/>
    <property type="molecule type" value="Genomic_DNA"/>
</dbReference>
<keyword evidence="3" id="KW-1185">Reference proteome</keyword>
<evidence type="ECO:0000256" key="1">
    <source>
        <dbReference type="SAM" id="Phobius"/>
    </source>
</evidence>
<proteinExistence type="predicted"/>
<feature type="transmembrane region" description="Helical" evidence="1">
    <location>
        <begin position="42"/>
        <end position="67"/>
    </location>
</feature>
<gene>
    <name evidence="2" type="ORF">NH14_023710</name>
</gene>
<comment type="caution">
    <text evidence="2">The sequence shown here is derived from an EMBL/GenBank/DDBJ whole genome shotgun (WGS) entry which is preliminary data.</text>
</comment>
<keyword evidence="1" id="KW-0472">Membrane</keyword>
<dbReference type="RefSeq" id="WP_152617137.1">
    <property type="nucleotide sequence ID" value="NZ_CADFGF010000009.1"/>
</dbReference>
<accession>A0A8T6ZH77</accession>
<reference evidence="2" key="1">
    <citation type="journal article" date="2015" name="Genome Announc.">
        <title>Draft Genome Sequence of the Polyhydroxyalkanoate-Producing Bacterium Burkholderia sacchari LMG 19450 Isolated from Brazilian Sugarcane Plantation Soil.</title>
        <authorList>
            <person name="Alexandrino P.M."/>
            <person name="Mendonca T.T."/>
            <person name="Guaman Bautista L.P."/>
            <person name="Cherix J."/>
            <person name="Lozano-Sakalauskas G.C."/>
            <person name="Fujita A."/>
            <person name="Ramos Filho E."/>
            <person name="Long P."/>
            <person name="Padilla G."/>
            <person name="Taciro M.K."/>
            <person name="Gomez J.G."/>
            <person name="Silva L.F."/>
        </authorList>
    </citation>
    <scope>NUCLEOTIDE SEQUENCE</scope>
    <source>
        <strain evidence="2">LMG 19450</strain>
    </source>
</reference>